<evidence type="ECO:0000259" key="5">
    <source>
        <dbReference type="PROSITE" id="PS50072"/>
    </source>
</evidence>
<dbReference type="PROSITE" id="PS50072">
    <property type="entry name" value="CSA_PPIASE_2"/>
    <property type="match status" value="1"/>
</dbReference>
<dbReference type="InterPro" id="IPR020892">
    <property type="entry name" value="Cyclophilin-type_PPIase_CS"/>
</dbReference>
<dbReference type="Gene3D" id="2.40.100.10">
    <property type="entry name" value="Cyclophilin-like"/>
    <property type="match status" value="1"/>
</dbReference>
<dbReference type="InterPro" id="IPR002130">
    <property type="entry name" value="Cyclophilin-type_PPIase_dom"/>
</dbReference>
<feature type="signal peptide" evidence="4">
    <location>
        <begin position="1"/>
        <end position="20"/>
    </location>
</feature>
<gene>
    <name evidence="6" type="primary">ppiB</name>
    <name evidence="6" type="ORF">GCM10011290_03220</name>
</gene>
<evidence type="ECO:0000256" key="1">
    <source>
        <dbReference type="ARBA" id="ARBA00007365"/>
    </source>
</evidence>
<comment type="caution">
    <text evidence="6">The sequence shown here is derived from an EMBL/GenBank/DDBJ whole genome shotgun (WGS) entry which is preliminary data.</text>
</comment>
<evidence type="ECO:0000313" key="7">
    <source>
        <dbReference type="Proteomes" id="UP000600877"/>
    </source>
</evidence>
<evidence type="ECO:0000256" key="4">
    <source>
        <dbReference type="RuleBase" id="RU363019"/>
    </source>
</evidence>
<dbReference type="EMBL" id="BMYW01000001">
    <property type="protein sequence ID" value="GGX79185.1"/>
    <property type="molecule type" value="Genomic_DNA"/>
</dbReference>
<comment type="function">
    <text evidence="4">PPIases accelerate the folding of proteins. It catalyzes the cis-trans isomerization of proline imidic peptide bonds in oligopeptides.</text>
</comment>
<comment type="catalytic activity">
    <reaction evidence="4">
        <text>[protein]-peptidylproline (omega=180) = [protein]-peptidylproline (omega=0)</text>
        <dbReference type="Rhea" id="RHEA:16237"/>
        <dbReference type="Rhea" id="RHEA-COMP:10747"/>
        <dbReference type="Rhea" id="RHEA-COMP:10748"/>
        <dbReference type="ChEBI" id="CHEBI:83833"/>
        <dbReference type="ChEBI" id="CHEBI:83834"/>
        <dbReference type="EC" id="5.2.1.8"/>
    </reaction>
</comment>
<evidence type="ECO:0000313" key="6">
    <source>
        <dbReference type="EMBL" id="GGX79185.1"/>
    </source>
</evidence>
<sequence>MAMKKIAALALLLLPLLASAAPKVELQTNKGLITVELAPQSAPKTVDNFTRYVKAGHYDNTVFHRVIDGFMIQGGGFTIDGGALSQKPTRAPIANEADNGLKNVIGSIAMARTNDPHSATSQFFINLVNNDFLDFRSKTPPGWGYTVFGKVTAGMDVVNRIAKSRTGYIGGMQDVPMDPIVIQKATYKP</sequence>
<keyword evidence="3 4" id="KW-0413">Isomerase</keyword>
<proteinExistence type="inferred from homology"/>
<protein>
    <recommendedName>
        <fullName evidence="4">Peptidyl-prolyl cis-trans isomerase</fullName>
        <shortName evidence="4">PPIase</shortName>
        <ecNumber evidence="4">5.2.1.8</ecNumber>
    </recommendedName>
</protein>
<evidence type="ECO:0000256" key="2">
    <source>
        <dbReference type="ARBA" id="ARBA00023110"/>
    </source>
</evidence>
<dbReference type="EC" id="5.2.1.8" evidence="4"/>
<keyword evidence="4" id="KW-0732">Signal</keyword>
<keyword evidence="2 4" id="KW-0697">Rotamase</keyword>
<keyword evidence="7" id="KW-1185">Reference proteome</keyword>
<dbReference type="CDD" id="cd01920">
    <property type="entry name" value="cyclophilin_EcCYP_like"/>
    <property type="match status" value="1"/>
</dbReference>
<dbReference type="Proteomes" id="UP000600877">
    <property type="component" value="Unassembled WGS sequence"/>
</dbReference>
<feature type="chain" id="PRO_5045012992" description="Peptidyl-prolyl cis-trans isomerase" evidence="4">
    <location>
        <begin position="21"/>
        <end position="189"/>
    </location>
</feature>
<dbReference type="PRINTS" id="PR00153">
    <property type="entry name" value="CSAPPISMRASE"/>
</dbReference>
<dbReference type="PROSITE" id="PS00170">
    <property type="entry name" value="CSA_PPIASE_1"/>
    <property type="match status" value="1"/>
</dbReference>
<dbReference type="Pfam" id="PF00160">
    <property type="entry name" value="Pro_isomerase"/>
    <property type="match status" value="1"/>
</dbReference>
<dbReference type="InterPro" id="IPR029000">
    <property type="entry name" value="Cyclophilin-like_dom_sf"/>
</dbReference>
<reference evidence="7" key="1">
    <citation type="journal article" date="2019" name="Int. J. Syst. Evol. Microbiol.">
        <title>The Global Catalogue of Microorganisms (GCM) 10K type strain sequencing project: providing services to taxonomists for standard genome sequencing and annotation.</title>
        <authorList>
            <consortium name="The Broad Institute Genomics Platform"/>
            <consortium name="The Broad Institute Genome Sequencing Center for Infectious Disease"/>
            <person name="Wu L."/>
            <person name="Ma J."/>
        </authorList>
    </citation>
    <scope>NUCLEOTIDE SEQUENCE [LARGE SCALE GENOMIC DNA]</scope>
    <source>
        <strain evidence="7">KCTC 32041</strain>
    </source>
</reference>
<organism evidence="6 7">
    <name type="scientific">Vogesella alkaliphila</name>
    <dbReference type="NCBI Taxonomy" id="1193621"/>
    <lineage>
        <taxon>Bacteria</taxon>
        <taxon>Pseudomonadati</taxon>
        <taxon>Pseudomonadota</taxon>
        <taxon>Betaproteobacteria</taxon>
        <taxon>Neisseriales</taxon>
        <taxon>Chromobacteriaceae</taxon>
        <taxon>Vogesella</taxon>
    </lineage>
</organism>
<dbReference type="GO" id="GO:0016853">
    <property type="term" value="F:isomerase activity"/>
    <property type="evidence" value="ECO:0007669"/>
    <property type="project" value="UniProtKB-KW"/>
</dbReference>
<dbReference type="PANTHER" id="PTHR43246">
    <property type="entry name" value="PEPTIDYL-PROLYL CIS-TRANS ISOMERASE CYP38, CHLOROPLASTIC"/>
    <property type="match status" value="1"/>
</dbReference>
<feature type="domain" description="PPIase cyclophilin-type" evidence="5">
    <location>
        <begin position="31"/>
        <end position="187"/>
    </location>
</feature>
<name>A0ABQ2YD98_9NEIS</name>
<evidence type="ECO:0000256" key="3">
    <source>
        <dbReference type="ARBA" id="ARBA00023235"/>
    </source>
</evidence>
<dbReference type="InterPro" id="IPR044665">
    <property type="entry name" value="E_coli_cyclophilin_A-like"/>
</dbReference>
<comment type="similarity">
    <text evidence="1 4">Belongs to the cyclophilin-type PPIase family.</text>
</comment>
<dbReference type="SUPFAM" id="SSF50891">
    <property type="entry name" value="Cyclophilin-like"/>
    <property type="match status" value="1"/>
</dbReference>
<accession>A0ABQ2YD98</accession>